<protein>
    <submittedName>
        <fullName evidence="1">Uncharacterized protein</fullName>
    </submittedName>
</protein>
<evidence type="ECO:0000313" key="2">
    <source>
        <dbReference type="Proteomes" id="UP000243975"/>
    </source>
</evidence>
<sequence length="131" mass="15323">MDYLRDALFASPKVTIHKIDFSKTSIQPIQESRPYIKGLNHPISPPKWVQIFLPLMFVTCLRFSPPFPSLSRFRNKQAHEEDHISGVHCPCEGFAWFYPFEVYKFTENYEPQFIFVDCSLFLQLKTLGTTS</sequence>
<dbReference type="EMBL" id="LEKV01011185">
    <property type="protein sequence ID" value="KVE16869.1"/>
    <property type="molecule type" value="Genomic_DNA"/>
</dbReference>
<accession>A0A118DKW2</accession>
<dbReference type="AlphaFoldDB" id="A0A118DKW2"/>
<comment type="caution">
    <text evidence="1">The sequence shown here is derived from an EMBL/GenBank/DDBJ whole genome shotgun (WGS) entry which is preliminary data.</text>
</comment>
<dbReference type="Gramene" id="KVE16869">
    <property type="protein sequence ID" value="KVE16869"/>
    <property type="gene ID" value="Ccrd_024046"/>
</dbReference>
<organism evidence="1 2">
    <name type="scientific">Cynara cardunculus var. scolymus</name>
    <name type="common">Globe artichoke</name>
    <name type="synonym">Cynara scolymus</name>
    <dbReference type="NCBI Taxonomy" id="59895"/>
    <lineage>
        <taxon>Eukaryota</taxon>
        <taxon>Viridiplantae</taxon>
        <taxon>Streptophyta</taxon>
        <taxon>Embryophyta</taxon>
        <taxon>Tracheophyta</taxon>
        <taxon>Spermatophyta</taxon>
        <taxon>Magnoliopsida</taxon>
        <taxon>eudicotyledons</taxon>
        <taxon>Gunneridae</taxon>
        <taxon>Pentapetalae</taxon>
        <taxon>asterids</taxon>
        <taxon>campanulids</taxon>
        <taxon>Asterales</taxon>
        <taxon>Asteraceae</taxon>
        <taxon>Carduoideae</taxon>
        <taxon>Cardueae</taxon>
        <taxon>Carduinae</taxon>
        <taxon>Cynara</taxon>
    </lineage>
</organism>
<name>A0A118DKW2_CYNCS</name>
<evidence type="ECO:0000313" key="1">
    <source>
        <dbReference type="EMBL" id="KVE16869.1"/>
    </source>
</evidence>
<gene>
    <name evidence="1" type="ORF">Ccrd_024046</name>
</gene>
<keyword evidence="2" id="KW-1185">Reference proteome</keyword>
<reference evidence="1 2" key="1">
    <citation type="journal article" date="2016" name="Sci. Rep.">
        <title>The genome sequence of the outbreeding globe artichoke constructed de novo incorporating a phase-aware low-pass sequencing strategy of F1 progeny.</title>
        <authorList>
            <person name="Scaglione D."/>
            <person name="Reyes-Chin-Wo S."/>
            <person name="Acquadro A."/>
            <person name="Froenicke L."/>
            <person name="Portis E."/>
            <person name="Beitel C."/>
            <person name="Tirone M."/>
            <person name="Mauro R."/>
            <person name="Lo Monaco A."/>
            <person name="Mauromicale G."/>
            <person name="Faccioli P."/>
            <person name="Cattivelli L."/>
            <person name="Rieseberg L."/>
            <person name="Michelmore R."/>
            <person name="Lanteri S."/>
        </authorList>
    </citation>
    <scope>NUCLEOTIDE SEQUENCE [LARGE SCALE GENOMIC DNA]</scope>
    <source>
        <strain evidence="1">2C</strain>
    </source>
</reference>
<dbReference type="Proteomes" id="UP000243975">
    <property type="component" value="Unassembled WGS sequence"/>
</dbReference>
<proteinExistence type="predicted"/>